<gene>
    <name evidence="5" type="ORF">PTSG_13132</name>
</gene>
<dbReference type="Pfam" id="PF00023">
    <property type="entry name" value="Ank"/>
    <property type="match status" value="2"/>
</dbReference>
<protein>
    <submittedName>
        <fullName evidence="5">Uncharacterized protein</fullName>
    </submittedName>
</protein>
<dbReference type="STRING" id="946362.F2USF5"/>
<dbReference type="PROSITE" id="PS50088">
    <property type="entry name" value="ANK_REPEAT"/>
    <property type="match status" value="3"/>
</dbReference>
<dbReference type="GeneID" id="16068460"/>
<feature type="repeat" description="ANK" evidence="3">
    <location>
        <begin position="204"/>
        <end position="236"/>
    </location>
</feature>
<feature type="chain" id="PRO_5003287995" evidence="4">
    <location>
        <begin position="28"/>
        <end position="479"/>
    </location>
</feature>
<dbReference type="InParanoid" id="F2USF5"/>
<dbReference type="OrthoDB" id="20872at2759"/>
<keyword evidence="2 3" id="KW-0040">ANK repeat</keyword>
<dbReference type="PRINTS" id="PR01415">
    <property type="entry name" value="ANKYRIN"/>
</dbReference>
<feature type="signal peptide" evidence="4">
    <location>
        <begin position="1"/>
        <end position="27"/>
    </location>
</feature>
<evidence type="ECO:0000313" key="6">
    <source>
        <dbReference type="Proteomes" id="UP000007799"/>
    </source>
</evidence>
<dbReference type="OMA" id="LEMIEVF"/>
<dbReference type="PANTHER" id="PTHR24198">
    <property type="entry name" value="ANKYRIN REPEAT AND PROTEIN KINASE DOMAIN-CONTAINING PROTEIN"/>
    <property type="match status" value="1"/>
</dbReference>
<evidence type="ECO:0000256" key="1">
    <source>
        <dbReference type="ARBA" id="ARBA00022737"/>
    </source>
</evidence>
<dbReference type="RefSeq" id="XP_004987933.1">
    <property type="nucleotide sequence ID" value="XM_004987876.1"/>
</dbReference>
<dbReference type="Proteomes" id="UP000007799">
    <property type="component" value="Unassembled WGS sequence"/>
</dbReference>
<accession>F2USF5</accession>
<dbReference type="SUPFAM" id="SSF48403">
    <property type="entry name" value="Ankyrin repeat"/>
    <property type="match status" value="2"/>
</dbReference>
<dbReference type="EMBL" id="GL832994">
    <property type="protein sequence ID" value="EGD81064.1"/>
    <property type="molecule type" value="Genomic_DNA"/>
</dbReference>
<dbReference type="Pfam" id="PF12796">
    <property type="entry name" value="Ank_2"/>
    <property type="match status" value="2"/>
</dbReference>
<keyword evidence="4" id="KW-0732">Signal</keyword>
<feature type="repeat" description="ANK" evidence="3">
    <location>
        <begin position="307"/>
        <end position="339"/>
    </location>
</feature>
<evidence type="ECO:0000313" key="5">
    <source>
        <dbReference type="EMBL" id="EGD81064.1"/>
    </source>
</evidence>
<proteinExistence type="predicted"/>
<evidence type="ECO:0000256" key="4">
    <source>
        <dbReference type="SAM" id="SignalP"/>
    </source>
</evidence>
<dbReference type="AlphaFoldDB" id="F2USF5"/>
<reference evidence="5" key="1">
    <citation type="submission" date="2009-08" db="EMBL/GenBank/DDBJ databases">
        <title>Annotation of Salpingoeca rosetta.</title>
        <authorList>
            <consortium name="The Broad Institute Genome Sequencing Platform"/>
            <person name="Russ C."/>
            <person name="Cuomo C."/>
            <person name="Burger G."/>
            <person name="Gray M.W."/>
            <person name="Holland P.W.H."/>
            <person name="King N."/>
            <person name="Lang F.B.F."/>
            <person name="Roger A.J."/>
            <person name="Ruiz-Trillo I."/>
            <person name="Young S.K."/>
            <person name="Zeng Q."/>
            <person name="Gargeya S."/>
            <person name="Alvarado L."/>
            <person name="Berlin A."/>
            <person name="Chapman S.B."/>
            <person name="Chen Z."/>
            <person name="Freedman E."/>
            <person name="Gellesch M."/>
            <person name="Goldberg J."/>
            <person name="Griggs A."/>
            <person name="Gujja S."/>
            <person name="Heilman E."/>
            <person name="Heiman D."/>
            <person name="Howarth C."/>
            <person name="Mehta T."/>
            <person name="Neiman D."/>
            <person name="Pearson M."/>
            <person name="Roberts A."/>
            <person name="Saif S."/>
            <person name="Shea T."/>
            <person name="Shenoy N."/>
            <person name="Sisk P."/>
            <person name="Stolte C."/>
            <person name="Sykes S."/>
            <person name="White J."/>
            <person name="Yandava C."/>
            <person name="Haas B."/>
            <person name="Nusbaum C."/>
            <person name="Birren B."/>
        </authorList>
    </citation>
    <scope>NUCLEOTIDE SEQUENCE [LARGE SCALE GENOMIC DNA]</scope>
    <source>
        <strain evidence="5">ATCC 50818</strain>
    </source>
</reference>
<dbReference type="PROSITE" id="PS50297">
    <property type="entry name" value="ANK_REP_REGION"/>
    <property type="match status" value="2"/>
</dbReference>
<dbReference type="eggNOG" id="KOG0504">
    <property type="taxonomic scope" value="Eukaryota"/>
</dbReference>
<dbReference type="SMART" id="SM00248">
    <property type="entry name" value="ANK"/>
    <property type="match status" value="10"/>
</dbReference>
<keyword evidence="1" id="KW-0677">Repeat</keyword>
<dbReference type="InterPro" id="IPR002110">
    <property type="entry name" value="Ankyrin_rpt"/>
</dbReference>
<evidence type="ECO:0000256" key="2">
    <source>
        <dbReference type="ARBA" id="ARBA00023043"/>
    </source>
</evidence>
<dbReference type="InterPro" id="IPR036770">
    <property type="entry name" value="Ankyrin_rpt-contain_sf"/>
</dbReference>
<dbReference type="PANTHER" id="PTHR24198:SF165">
    <property type="entry name" value="ANKYRIN REPEAT-CONTAINING PROTEIN-RELATED"/>
    <property type="match status" value="1"/>
</dbReference>
<name>F2USF5_SALR5</name>
<feature type="repeat" description="ANK" evidence="3">
    <location>
        <begin position="340"/>
        <end position="372"/>
    </location>
</feature>
<organism evidence="6">
    <name type="scientific">Salpingoeca rosetta (strain ATCC 50818 / BSB-021)</name>
    <dbReference type="NCBI Taxonomy" id="946362"/>
    <lineage>
        <taxon>Eukaryota</taxon>
        <taxon>Choanoflagellata</taxon>
        <taxon>Craspedida</taxon>
        <taxon>Salpingoecidae</taxon>
        <taxon>Salpingoeca</taxon>
    </lineage>
</organism>
<dbReference type="KEGG" id="sre:PTSG_13132"/>
<dbReference type="Gene3D" id="1.25.40.20">
    <property type="entry name" value="Ankyrin repeat-containing domain"/>
    <property type="match status" value="4"/>
</dbReference>
<keyword evidence="6" id="KW-1185">Reference proteome</keyword>
<sequence>MRMQNNRVAVVLAVVVAAISAPWQCTATSVAELCTPRRFFAYAAHGDTNSLDTCINYDSSLVDQQDAVGCSPLIAAAFNGHEHAALTLYRRGSPVDARCNNNYNAVAYARLNSHDAIAAALIRFGAADMRIPEHLAPCSPEEWSVAVRSGNMNKAEECVLAGFDVNRPLDAGCPAIVSAAINGNADAVQYLAARGAHADGACSDGSTPLMHAARRGDVAMVKVLTAVGADIEAETPANKWTALTFATTNGQIEVAKYLHRLDMDFEEREWTGTPLMWAAAMGQEDMLQHLLKSNRKSWKALETRDEHGQTAVMWAAQTGHLGCLMQLVQAGATLQVTTHAGWTPLMAAAYEGHHGIVEYLLRNGADKDARDKGGWTAIMWAIVGNKREIMQQLLDSGASVAPTVHGWSPILVAAATGNEQLFTLMIQNGQDLMSHLDNGATGEDIARQHGHHRLAEHLRHMFNARRRYTEGGNEGHDEL</sequence>
<evidence type="ECO:0000256" key="3">
    <source>
        <dbReference type="PROSITE-ProRule" id="PRU00023"/>
    </source>
</evidence>